<evidence type="ECO:0000313" key="1">
    <source>
        <dbReference type="EMBL" id="KFM60423.1"/>
    </source>
</evidence>
<accession>A0A087T5N4</accession>
<feature type="non-terminal residue" evidence="1">
    <location>
        <position position="52"/>
    </location>
</feature>
<gene>
    <name evidence="1" type="ORF">X975_12458</name>
</gene>
<name>A0A087T5N4_STEMI</name>
<keyword evidence="2" id="KW-1185">Reference proteome</keyword>
<proteinExistence type="predicted"/>
<protein>
    <submittedName>
        <fullName evidence="1">Uncharacterized protein</fullName>
    </submittedName>
</protein>
<dbReference type="EMBL" id="KK113540">
    <property type="protein sequence ID" value="KFM60423.1"/>
    <property type="molecule type" value="Genomic_DNA"/>
</dbReference>
<organism evidence="1 2">
    <name type="scientific">Stegodyphus mimosarum</name>
    <name type="common">African social velvet spider</name>
    <dbReference type="NCBI Taxonomy" id="407821"/>
    <lineage>
        <taxon>Eukaryota</taxon>
        <taxon>Metazoa</taxon>
        <taxon>Ecdysozoa</taxon>
        <taxon>Arthropoda</taxon>
        <taxon>Chelicerata</taxon>
        <taxon>Arachnida</taxon>
        <taxon>Araneae</taxon>
        <taxon>Araneomorphae</taxon>
        <taxon>Entelegynae</taxon>
        <taxon>Eresoidea</taxon>
        <taxon>Eresidae</taxon>
        <taxon>Stegodyphus</taxon>
    </lineage>
</organism>
<evidence type="ECO:0000313" key="2">
    <source>
        <dbReference type="Proteomes" id="UP000054359"/>
    </source>
</evidence>
<sequence length="52" mass="5910">MSHSLQLSYYISKSASKFCYAAYQYTVNVYILRILGSKLNGQCANDIRILIS</sequence>
<dbReference type="AlphaFoldDB" id="A0A087T5N4"/>
<dbReference type="Proteomes" id="UP000054359">
    <property type="component" value="Unassembled WGS sequence"/>
</dbReference>
<reference evidence="1 2" key="1">
    <citation type="submission" date="2013-11" db="EMBL/GenBank/DDBJ databases">
        <title>Genome sequencing of Stegodyphus mimosarum.</title>
        <authorList>
            <person name="Bechsgaard J."/>
        </authorList>
    </citation>
    <scope>NUCLEOTIDE SEQUENCE [LARGE SCALE GENOMIC DNA]</scope>
</reference>